<evidence type="ECO:0000256" key="1">
    <source>
        <dbReference type="SAM" id="MobiDB-lite"/>
    </source>
</evidence>
<organism evidence="2 3">
    <name type="scientific">Pleurodeles waltl</name>
    <name type="common">Iberian ribbed newt</name>
    <dbReference type="NCBI Taxonomy" id="8319"/>
    <lineage>
        <taxon>Eukaryota</taxon>
        <taxon>Metazoa</taxon>
        <taxon>Chordata</taxon>
        <taxon>Craniata</taxon>
        <taxon>Vertebrata</taxon>
        <taxon>Euteleostomi</taxon>
        <taxon>Amphibia</taxon>
        <taxon>Batrachia</taxon>
        <taxon>Caudata</taxon>
        <taxon>Salamandroidea</taxon>
        <taxon>Salamandridae</taxon>
        <taxon>Pleurodelinae</taxon>
        <taxon>Pleurodeles</taxon>
    </lineage>
</organism>
<sequence>MTKGTCERSFLRERRIDDTHGKVRRGQPSAHINVSLIRACFVLELPQKIPRERLDAQRSPKSPGTAHTTRKALEISITRGLMGRDARLNT</sequence>
<proteinExistence type="predicted"/>
<gene>
    <name evidence="2" type="ORF">NDU88_001234</name>
</gene>
<protein>
    <submittedName>
        <fullName evidence="2">Uncharacterized protein</fullName>
    </submittedName>
</protein>
<dbReference type="EMBL" id="JANPWB010000003">
    <property type="protein sequence ID" value="KAJ1197374.1"/>
    <property type="molecule type" value="Genomic_DNA"/>
</dbReference>
<evidence type="ECO:0000313" key="2">
    <source>
        <dbReference type="EMBL" id="KAJ1197374.1"/>
    </source>
</evidence>
<dbReference type="Proteomes" id="UP001066276">
    <property type="component" value="Chromosome 2_1"/>
</dbReference>
<feature type="compositionally biased region" description="Basic and acidic residues" evidence="1">
    <location>
        <begin position="1"/>
        <end position="21"/>
    </location>
</feature>
<comment type="caution">
    <text evidence="2">The sequence shown here is derived from an EMBL/GenBank/DDBJ whole genome shotgun (WGS) entry which is preliminary data.</text>
</comment>
<evidence type="ECO:0000313" key="3">
    <source>
        <dbReference type="Proteomes" id="UP001066276"/>
    </source>
</evidence>
<name>A0AAV7V782_PLEWA</name>
<feature type="region of interest" description="Disordered" evidence="1">
    <location>
        <begin position="1"/>
        <end position="25"/>
    </location>
</feature>
<keyword evidence="3" id="KW-1185">Reference proteome</keyword>
<feature type="region of interest" description="Disordered" evidence="1">
    <location>
        <begin position="52"/>
        <end position="76"/>
    </location>
</feature>
<dbReference type="AlphaFoldDB" id="A0AAV7V782"/>
<reference evidence="2" key="1">
    <citation type="journal article" date="2022" name="bioRxiv">
        <title>Sequencing and chromosome-scale assembly of the giantPleurodeles waltlgenome.</title>
        <authorList>
            <person name="Brown T."/>
            <person name="Elewa A."/>
            <person name="Iarovenko S."/>
            <person name="Subramanian E."/>
            <person name="Araus A.J."/>
            <person name="Petzold A."/>
            <person name="Susuki M."/>
            <person name="Suzuki K.-i.T."/>
            <person name="Hayashi T."/>
            <person name="Toyoda A."/>
            <person name="Oliveira C."/>
            <person name="Osipova E."/>
            <person name="Leigh N.D."/>
            <person name="Simon A."/>
            <person name="Yun M.H."/>
        </authorList>
    </citation>
    <scope>NUCLEOTIDE SEQUENCE</scope>
    <source>
        <strain evidence="2">20211129_DDA</strain>
        <tissue evidence="2">Liver</tissue>
    </source>
</reference>
<accession>A0AAV7V782</accession>